<feature type="transmembrane region" description="Helical" evidence="1">
    <location>
        <begin position="92"/>
        <end position="112"/>
    </location>
</feature>
<protein>
    <recommendedName>
        <fullName evidence="2">EamA domain-containing protein</fullName>
    </recommendedName>
</protein>
<keyword evidence="1" id="KW-0812">Transmembrane</keyword>
<dbReference type="GO" id="GO:0016020">
    <property type="term" value="C:membrane"/>
    <property type="evidence" value="ECO:0007669"/>
    <property type="project" value="InterPro"/>
</dbReference>
<keyword evidence="1" id="KW-0472">Membrane</keyword>
<feature type="transmembrane region" description="Helical" evidence="1">
    <location>
        <begin position="65"/>
        <end position="86"/>
    </location>
</feature>
<feature type="domain" description="EamA" evidence="2">
    <location>
        <begin position="145"/>
        <end position="284"/>
    </location>
</feature>
<feature type="transmembrane region" description="Helical" evidence="1">
    <location>
        <begin position="36"/>
        <end position="53"/>
    </location>
</feature>
<dbReference type="Proteomes" id="UP000029736">
    <property type="component" value="Unassembled WGS sequence"/>
</dbReference>
<dbReference type="PANTHER" id="PTHR22911">
    <property type="entry name" value="ACYL-MALONYL CONDENSING ENZYME-RELATED"/>
    <property type="match status" value="1"/>
</dbReference>
<sequence>MQEEKRAYLELHIAVFLFGFTAILGDLIQLSALVMVWWRVLITSASLLLLIRVGRVMKAFTRAQILRFMGIGVLVALHWVAFYGAIKLSNASITLICMATTSFFTSLIEPVVMRQRVRWYELMLGLLIIPGMALIVGSTDASMNTGILVGLASAFLAAFFATLNKKYIRQSYEMGITFLELGSAWLFLCLVLPFYLFFSETPVQLLPVSLTDWGYLLVLSLLCTTLAYVLALRALNHLTAFASNLTVNLEPVYGILLAWILLRENEELTPGFYLGGTVILLAVFSYPLIRRWRRKRGLEA</sequence>
<keyword evidence="4" id="KW-1185">Reference proteome</keyword>
<dbReference type="AlphaFoldDB" id="A0A098SDZ8"/>
<dbReference type="EMBL" id="JPOS01000012">
    <property type="protein sequence ID" value="KGE89252.1"/>
    <property type="molecule type" value="Genomic_DNA"/>
</dbReference>
<evidence type="ECO:0000313" key="3">
    <source>
        <dbReference type="EMBL" id="KGE89252.1"/>
    </source>
</evidence>
<gene>
    <name evidence="3" type="ORF">IX84_05790</name>
</gene>
<evidence type="ECO:0000256" key="1">
    <source>
        <dbReference type="SAM" id="Phobius"/>
    </source>
</evidence>
<dbReference type="STRING" id="1524460.IX84_05790"/>
<organism evidence="3 4">
    <name type="scientific">Phaeodactylibacter xiamenensis</name>
    <dbReference type="NCBI Taxonomy" id="1524460"/>
    <lineage>
        <taxon>Bacteria</taxon>
        <taxon>Pseudomonadati</taxon>
        <taxon>Bacteroidota</taxon>
        <taxon>Saprospiria</taxon>
        <taxon>Saprospirales</taxon>
        <taxon>Haliscomenobacteraceae</taxon>
        <taxon>Phaeodactylibacter</taxon>
    </lineage>
</organism>
<dbReference type="InterPro" id="IPR037185">
    <property type="entry name" value="EmrE-like"/>
</dbReference>
<evidence type="ECO:0000259" key="2">
    <source>
        <dbReference type="Pfam" id="PF00892"/>
    </source>
</evidence>
<proteinExistence type="predicted"/>
<dbReference type="RefSeq" id="WP_044217228.1">
    <property type="nucleotide sequence ID" value="NZ_JBKAGJ010000001.1"/>
</dbReference>
<dbReference type="OrthoDB" id="9150437at2"/>
<feature type="transmembrane region" description="Helical" evidence="1">
    <location>
        <begin position="238"/>
        <end position="262"/>
    </location>
</feature>
<dbReference type="PANTHER" id="PTHR22911:SF79">
    <property type="entry name" value="MOBA-LIKE NTP TRANSFERASE DOMAIN-CONTAINING PROTEIN"/>
    <property type="match status" value="1"/>
</dbReference>
<feature type="transmembrane region" description="Helical" evidence="1">
    <location>
        <begin position="268"/>
        <end position="289"/>
    </location>
</feature>
<feature type="transmembrane region" description="Helical" evidence="1">
    <location>
        <begin position="7"/>
        <end position="30"/>
    </location>
</feature>
<keyword evidence="1" id="KW-1133">Transmembrane helix</keyword>
<dbReference type="Pfam" id="PF00892">
    <property type="entry name" value="EamA"/>
    <property type="match status" value="2"/>
</dbReference>
<feature type="transmembrane region" description="Helical" evidence="1">
    <location>
        <begin position="213"/>
        <end position="231"/>
    </location>
</feature>
<comment type="caution">
    <text evidence="3">The sequence shown here is derived from an EMBL/GenBank/DDBJ whole genome shotgun (WGS) entry which is preliminary data.</text>
</comment>
<feature type="transmembrane region" description="Helical" evidence="1">
    <location>
        <begin position="143"/>
        <end position="163"/>
    </location>
</feature>
<evidence type="ECO:0000313" key="4">
    <source>
        <dbReference type="Proteomes" id="UP000029736"/>
    </source>
</evidence>
<accession>A0A098SDZ8</accession>
<reference evidence="3 4" key="1">
    <citation type="journal article" date="2014" name="Int. J. Syst. Evol. Microbiol.">
        <title>Phaeodactylibacter xiamenensis gen. nov., sp. nov., a member of the family Saprospiraceae isolated from the marine alga Phaeodactylum tricornutum.</title>
        <authorList>
            <person name="Chen Z.Jr."/>
            <person name="Lei X."/>
            <person name="Lai Q."/>
            <person name="Li Y."/>
            <person name="Zhang B."/>
            <person name="Zhang J."/>
            <person name="Zhang H."/>
            <person name="Yang L."/>
            <person name="Zheng W."/>
            <person name="Tian Y."/>
            <person name="Yu Z."/>
            <person name="Xu H.Jr."/>
            <person name="Zheng T."/>
        </authorList>
    </citation>
    <scope>NUCLEOTIDE SEQUENCE [LARGE SCALE GENOMIC DNA]</scope>
    <source>
        <strain evidence="3 4">KD52</strain>
    </source>
</reference>
<feature type="transmembrane region" description="Helical" evidence="1">
    <location>
        <begin position="175"/>
        <end position="198"/>
    </location>
</feature>
<feature type="domain" description="EamA" evidence="2">
    <location>
        <begin position="11"/>
        <end position="136"/>
    </location>
</feature>
<feature type="transmembrane region" description="Helical" evidence="1">
    <location>
        <begin position="119"/>
        <end position="137"/>
    </location>
</feature>
<dbReference type="SUPFAM" id="SSF103481">
    <property type="entry name" value="Multidrug resistance efflux transporter EmrE"/>
    <property type="match status" value="2"/>
</dbReference>
<dbReference type="InterPro" id="IPR000620">
    <property type="entry name" value="EamA_dom"/>
</dbReference>
<name>A0A098SDZ8_9BACT</name>